<accession>A0ABQ7XMS4</accession>
<keyword evidence="3" id="KW-1185">Reference proteome</keyword>
<proteinExistence type="predicted"/>
<evidence type="ECO:0000313" key="3">
    <source>
        <dbReference type="Proteomes" id="UP000824890"/>
    </source>
</evidence>
<dbReference type="EMBL" id="JAGKQM010000019">
    <property type="protein sequence ID" value="KAH0856709.1"/>
    <property type="molecule type" value="Genomic_DNA"/>
</dbReference>
<evidence type="ECO:0000313" key="2">
    <source>
        <dbReference type="EMBL" id="KAH0856709.1"/>
    </source>
</evidence>
<reference evidence="2 3" key="1">
    <citation type="submission" date="2021-05" db="EMBL/GenBank/DDBJ databases">
        <title>Genome Assembly of Synthetic Allotetraploid Brassica napus Reveals Homoeologous Exchanges between Subgenomes.</title>
        <authorList>
            <person name="Davis J.T."/>
        </authorList>
    </citation>
    <scope>NUCLEOTIDE SEQUENCE [LARGE SCALE GENOMIC DNA]</scope>
    <source>
        <strain evidence="3">cv. Da-Ae</strain>
        <tissue evidence="2">Seedling</tissue>
    </source>
</reference>
<sequence>MKFLVFSDPKETFETAIEAAIDDDSPHGVSSSGCGLFRQKTDRRRLSLSSSSSPSETDRNPPRTTTLSIGIIFSVRNRSKPITEGYTLCVVNASLVKTRIIKIIPIHRPINIRYISASA</sequence>
<gene>
    <name evidence="2" type="ORF">HID58_084970</name>
</gene>
<organism evidence="2 3">
    <name type="scientific">Brassica napus</name>
    <name type="common">Rape</name>
    <dbReference type="NCBI Taxonomy" id="3708"/>
    <lineage>
        <taxon>Eukaryota</taxon>
        <taxon>Viridiplantae</taxon>
        <taxon>Streptophyta</taxon>
        <taxon>Embryophyta</taxon>
        <taxon>Tracheophyta</taxon>
        <taxon>Spermatophyta</taxon>
        <taxon>Magnoliopsida</taxon>
        <taxon>eudicotyledons</taxon>
        <taxon>Gunneridae</taxon>
        <taxon>Pentapetalae</taxon>
        <taxon>rosids</taxon>
        <taxon>malvids</taxon>
        <taxon>Brassicales</taxon>
        <taxon>Brassicaceae</taxon>
        <taxon>Brassiceae</taxon>
        <taxon>Brassica</taxon>
    </lineage>
</organism>
<name>A0ABQ7XMS4_BRANA</name>
<protein>
    <submittedName>
        <fullName evidence="2">Uncharacterized protein</fullName>
    </submittedName>
</protein>
<comment type="caution">
    <text evidence="2">The sequence shown here is derived from an EMBL/GenBank/DDBJ whole genome shotgun (WGS) entry which is preliminary data.</text>
</comment>
<feature type="region of interest" description="Disordered" evidence="1">
    <location>
        <begin position="24"/>
        <end position="64"/>
    </location>
</feature>
<evidence type="ECO:0000256" key="1">
    <source>
        <dbReference type="SAM" id="MobiDB-lite"/>
    </source>
</evidence>
<dbReference type="Proteomes" id="UP000824890">
    <property type="component" value="Unassembled WGS sequence"/>
</dbReference>